<dbReference type="EMBL" id="BARU01028012">
    <property type="protein sequence ID" value="GAH65667.1"/>
    <property type="molecule type" value="Genomic_DNA"/>
</dbReference>
<organism evidence="1">
    <name type="scientific">marine sediment metagenome</name>
    <dbReference type="NCBI Taxonomy" id="412755"/>
    <lineage>
        <taxon>unclassified sequences</taxon>
        <taxon>metagenomes</taxon>
        <taxon>ecological metagenomes</taxon>
    </lineage>
</organism>
<protein>
    <submittedName>
        <fullName evidence="1">Uncharacterized protein</fullName>
    </submittedName>
</protein>
<name>X1H8E3_9ZZZZ</name>
<feature type="non-terminal residue" evidence="1">
    <location>
        <position position="61"/>
    </location>
</feature>
<gene>
    <name evidence="1" type="ORF">S03H2_44763</name>
</gene>
<comment type="caution">
    <text evidence="1">The sequence shown here is derived from an EMBL/GenBank/DDBJ whole genome shotgun (WGS) entry which is preliminary data.</text>
</comment>
<proteinExistence type="predicted"/>
<dbReference type="AlphaFoldDB" id="X1H8E3"/>
<sequence>MAIGRPDWHSITTISGKHNDDFKPILLDSEGNLIAHLSGWYGGASKDILLDEQGRIVAYLV</sequence>
<reference evidence="1" key="1">
    <citation type="journal article" date="2014" name="Front. Microbiol.">
        <title>High frequency of phylogenetically diverse reductive dehalogenase-homologous genes in deep subseafloor sedimentary metagenomes.</title>
        <authorList>
            <person name="Kawai M."/>
            <person name="Futagami T."/>
            <person name="Toyoda A."/>
            <person name="Takaki Y."/>
            <person name="Nishi S."/>
            <person name="Hori S."/>
            <person name="Arai W."/>
            <person name="Tsubouchi T."/>
            <person name="Morono Y."/>
            <person name="Uchiyama I."/>
            <person name="Ito T."/>
            <person name="Fujiyama A."/>
            <person name="Inagaki F."/>
            <person name="Takami H."/>
        </authorList>
    </citation>
    <scope>NUCLEOTIDE SEQUENCE</scope>
    <source>
        <strain evidence="1">Expedition CK06-06</strain>
    </source>
</reference>
<evidence type="ECO:0000313" key="1">
    <source>
        <dbReference type="EMBL" id="GAH65667.1"/>
    </source>
</evidence>
<accession>X1H8E3</accession>